<keyword evidence="7" id="KW-0862">Zinc</keyword>
<name>A0A7D8UZK8_VANHU</name>
<proteinExistence type="predicted"/>
<dbReference type="GO" id="GO:0008270">
    <property type="term" value="F:zinc ion binding"/>
    <property type="evidence" value="ECO:0007669"/>
    <property type="project" value="UniProtKB-KW"/>
</dbReference>
<keyword evidence="6" id="KW-0833">Ubl conjugation pathway</keyword>
<dbReference type="Gene3D" id="3.30.40.10">
    <property type="entry name" value="Zinc/RING finger domain, C3HC4 (zinc finger)"/>
    <property type="match status" value="1"/>
</dbReference>
<dbReference type="PANTHER" id="PTHR11210">
    <property type="entry name" value="RING BOX"/>
    <property type="match status" value="1"/>
</dbReference>
<keyword evidence="8" id="KW-0131">Cell cycle</keyword>
<evidence type="ECO:0000256" key="2">
    <source>
        <dbReference type="ARBA" id="ARBA00022618"/>
    </source>
</evidence>
<dbReference type="Pfam" id="PF12861">
    <property type="entry name" value="zf-ANAPC11"/>
    <property type="match status" value="1"/>
</dbReference>
<evidence type="ECO:0000256" key="7">
    <source>
        <dbReference type="ARBA" id="ARBA00022833"/>
    </source>
</evidence>
<keyword evidence="3" id="KW-0479">Metal-binding</keyword>
<keyword evidence="2" id="KW-0132">Cell division</keyword>
<dbReference type="GO" id="GO:0005680">
    <property type="term" value="C:anaphase-promoting complex"/>
    <property type="evidence" value="ECO:0007669"/>
    <property type="project" value="InterPro"/>
</dbReference>
<dbReference type="EMBL" id="QKWK01000009">
    <property type="protein sequence ID" value="TXT07298.1"/>
    <property type="molecule type" value="Genomic_DNA"/>
</dbReference>
<evidence type="ECO:0000313" key="13">
    <source>
        <dbReference type="Proteomes" id="UP000473826"/>
    </source>
</evidence>
<feature type="domain" description="RING-type" evidence="11">
    <location>
        <begin position="58"/>
        <end position="101"/>
    </location>
</feature>
<dbReference type="SUPFAM" id="SSF57850">
    <property type="entry name" value="RING/U-box"/>
    <property type="match status" value="1"/>
</dbReference>
<dbReference type="InterPro" id="IPR013083">
    <property type="entry name" value="Znf_RING/FYVE/PHD"/>
</dbReference>
<dbReference type="PROSITE" id="PS50089">
    <property type="entry name" value="ZF_RING_2"/>
    <property type="match status" value="1"/>
</dbReference>
<evidence type="ECO:0000256" key="3">
    <source>
        <dbReference type="ARBA" id="ARBA00022723"/>
    </source>
</evidence>
<evidence type="ECO:0000256" key="10">
    <source>
        <dbReference type="SAM" id="MobiDB-lite"/>
    </source>
</evidence>
<protein>
    <recommendedName>
        <fullName evidence="1">Anaphase-promoting complex subunit 11</fullName>
    </recommendedName>
</protein>
<dbReference type="InterPro" id="IPR024991">
    <property type="entry name" value="RING-H2_APC11"/>
</dbReference>
<dbReference type="FunFam" id="3.30.40.10:FF:000469">
    <property type="entry name" value="Anaphase-promoting complex subunit 11"/>
    <property type="match status" value="1"/>
</dbReference>
<dbReference type="GO" id="GO:0051301">
    <property type="term" value="P:cell division"/>
    <property type="evidence" value="ECO:0007669"/>
    <property type="project" value="UniProtKB-KW"/>
</dbReference>
<gene>
    <name evidence="12" type="ORF">VHUM_03468</name>
</gene>
<keyword evidence="5" id="KW-0498">Mitosis</keyword>
<dbReference type="CDD" id="cd16456">
    <property type="entry name" value="RING-H2_APC11"/>
    <property type="match status" value="1"/>
</dbReference>
<evidence type="ECO:0000259" key="11">
    <source>
        <dbReference type="PROSITE" id="PS50089"/>
    </source>
</evidence>
<evidence type="ECO:0000256" key="4">
    <source>
        <dbReference type="ARBA" id="ARBA00022771"/>
    </source>
</evidence>
<evidence type="ECO:0000256" key="5">
    <source>
        <dbReference type="ARBA" id="ARBA00022776"/>
    </source>
</evidence>
<accession>A0A7D8UZK8</accession>
<keyword evidence="13" id="KW-1185">Reference proteome</keyword>
<evidence type="ECO:0000256" key="1">
    <source>
        <dbReference type="ARBA" id="ARBA00013928"/>
    </source>
</evidence>
<keyword evidence="4 9" id="KW-0863">Zinc-finger</keyword>
<comment type="caution">
    <text evidence="12">The sequence shown here is derived from an EMBL/GenBank/DDBJ whole genome shotgun (WGS) entry which is preliminary data.</text>
</comment>
<evidence type="ECO:0000256" key="6">
    <source>
        <dbReference type="ARBA" id="ARBA00022786"/>
    </source>
</evidence>
<evidence type="ECO:0000256" key="8">
    <source>
        <dbReference type="ARBA" id="ARBA00023306"/>
    </source>
</evidence>
<dbReference type="GO" id="GO:0031145">
    <property type="term" value="P:anaphase-promoting complex-dependent catabolic process"/>
    <property type="evidence" value="ECO:0007669"/>
    <property type="project" value="InterPro"/>
</dbReference>
<evidence type="ECO:0000256" key="9">
    <source>
        <dbReference type="PROSITE-ProRule" id="PRU00175"/>
    </source>
</evidence>
<feature type="region of interest" description="Disordered" evidence="10">
    <location>
        <begin position="103"/>
        <end position="144"/>
    </location>
</feature>
<dbReference type="OrthoDB" id="1681166at2759"/>
<dbReference type="InterPro" id="IPR051031">
    <property type="entry name" value="RING-box_E3_Ubiquitin_Ligase"/>
</dbReference>
<feature type="compositionally biased region" description="Basic and acidic residues" evidence="10">
    <location>
        <begin position="103"/>
        <end position="112"/>
    </location>
</feature>
<dbReference type="GO" id="GO:0097602">
    <property type="term" value="F:cullin family protein binding"/>
    <property type="evidence" value="ECO:0007669"/>
    <property type="project" value="InterPro"/>
</dbReference>
<organism evidence="12 13">
    <name type="scientific">Vanrija humicola</name>
    <name type="common">Yeast</name>
    <name type="synonym">Cryptococcus humicola</name>
    <dbReference type="NCBI Taxonomy" id="5417"/>
    <lineage>
        <taxon>Eukaryota</taxon>
        <taxon>Fungi</taxon>
        <taxon>Dikarya</taxon>
        <taxon>Basidiomycota</taxon>
        <taxon>Agaricomycotina</taxon>
        <taxon>Tremellomycetes</taxon>
        <taxon>Trichosporonales</taxon>
        <taxon>Trichosporonaceae</taxon>
        <taxon>Vanrija</taxon>
    </lineage>
</organism>
<dbReference type="InterPro" id="IPR001841">
    <property type="entry name" value="Znf_RING"/>
</dbReference>
<dbReference type="AlphaFoldDB" id="A0A7D8UZK8"/>
<dbReference type="Proteomes" id="UP000473826">
    <property type="component" value="Unassembled WGS sequence"/>
</dbReference>
<reference evidence="12 13" key="1">
    <citation type="journal article" date="2019" name="PLoS Genet.">
        <title>Convergent evolution of linked mating-type loci in basidiomycete fungi.</title>
        <authorList>
            <person name="Sun S."/>
            <person name="Coelho M.A."/>
            <person name="Heitman J."/>
            <person name="Nowrousian M."/>
        </authorList>
    </citation>
    <scope>NUCLEOTIDE SEQUENCE [LARGE SCALE GENOMIC DNA]</scope>
    <source>
        <strain evidence="12 13">CBS 4282</strain>
    </source>
</reference>
<evidence type="ECO:0000313" key="12">
    <source>
        <dbReference type="EMBL" id="TXT07298.1"/>
    </source>
</evidence>
<sequence>MKLTINAYRPVAVWKWDTSSEPHKLYHFAERGYDQDDDDDDDDDDVCGICRLAFESTCPECKVPGDDCPLIWGECTHVFHMHCLLKWIDTESSKQQCPLDRRPWVTADRKPDQLPTTVSGAPMASVAPGPMPPREDSDEEGEDVAEVVEAIEGPEGAEEDVEID</sequence>
<dbReference type="GO" id="GO:0061630">
    <property type="term" value="F:ubiquitin protein ligase activity"/>
    <property type="evidence" value="ECO:0007669"/>
    <property type="project" value="InterPro"/>
</dbReference>